<dbReference type="PRINTS" id="PR00033">
    <property type="entry name" value="HTHASNC"/>
</dbReference>
<dbReference type="Pfam" id="PF13404">
    <property type="entry name" value="HTH_AsnC-type"/>
    <property type="match status" value="1"/>
</dbReference>
<dbReference type="InterPro" id="IPR019887">
    <property type="entry name" value="Tscrpt_reg_AsnC/Lrp_C"/>
</dbReference>
<dbReference type="SUPFAM" id="SSF46785">
    <property type="entry name" value="Winged helix' DNA-binding domain"/>
    <property type="match status" value="1"/>
</dbReference>
<dbReference type="EMBL" id="FOXX01000033">
    <property type="protein sequence ID" value="SFQ89307.1"/>
    <property type="molecule type" value="Genomic_DNA"/>
</dbReference>
<dbReference type="Gene3D" id="1.10.10.10">
    <property type="entry name" value="Winged helix-like DNA-binding domain superfamily/Winged helix DNA-binding domain"/>
    <property type="match status" value="1"/>
</dbReference>
<dbReference type="SUPFAM" id="SSF54909">
    <property type="entry name" value="Dimeric alpha+beta barrel"/>
    <property type="match status" value="1"/>
</dbReference>
<dbReference type="InterPro" id="IPR011008">
    <property type="entry name" value="Dimeric_a/b-barrel"/>
</dbReference>
<accession>A0A1I6C815</accession>
<keyword evidence="2" id="KW-0238">DNA-binding</keyword>
<evidence type="ECO:0000256" key="1">
    <source>
        <dbReference type="ARBA" id="ARBA00023015"/>
    </source>
</evidence>
<dbReference type="InterPro" id="IPR000485">
    <property type="entry name" value="AsnC-type_HTH_dom"/>
</dbReference>
<sequence>MKLDNIDIQILRLLTENSRIQWKDLGEQIHMTGQAVGNRIKKLEESGVIKAYSLIINEMKLGILYTAFVSVYMKTTNHHSFIHFINERNEIVEAHRISGEGCYHLKIRVNSQEQLNLFLNTLLKYGNYSLNLSIQEIKHYNPLTATFQ</sequence>
<proteinExistence type="predicted"/>
<keyword evidence="6" id="KW-1185">Reference proteome</keyword>
<dbReference type="Gene3D" id="3.30.70.920">
    <property type="match status" value="1"/>
</dbReference>
<feature type="domain" description="HTH asnC-type" evidence="4">
    <location>
        <begin position="3"/>
        <end position="64"/>
    </location>
</feature>
<gene>
    <name evidence="5" type="ORF">SAMN02745910_05244</name>
</gene>
<keyword evidence="3" id="KW-0804">Transcription</keyword>
<dbReference type="PROSITE" id="PS50956">
    <property type="entry name" value="HTH_ASNC_2"/>
    <property type="match status" value="1"/>
</dbReference>
<dbReference type="PANTHER" id="PTHR30154">
    <property type="entry name" value="LEUCINE-RESPONSIVE REGULATORY PROTEIN"/>
    <property type="match status" value="1"/>
</dbReference>
<dbReference type="InterPro" id="IPR036388">
    <property type="entry name" value="WH-like_DNA-bd_sf"/>
</dbReference>
<dbReference type="PANTHER" id="PTHR30154:SF55">
    <property type="entry name" value="HTH-TYPE TRANSCRIPTIONAL REGULATOR LRPB"/>
    <property type="match status" value="1"/>
</dbReference>
<evidence type="ECO:0000256" key="2">
    <source>
        <dbReference type="ARBA" id="ARBA00023125"/>
    </source>
</evidence>
<dbReference type="InterPro" id="IPR036390">
    <property type="entry name" value="WH_DNA-bd_sf"/>
</dbReference>
<keyword evidence="1" id="KW-0805">Transcription regulation</keyword>
<dbReference type="SMART" id="SM00344">
    <property type="entry name" value="HTH_ASNC"/>
    <property type="match status" value="1"/>
</dbReference>
<dbReference type="GeneID" id="93713739"/>
<evidence type="ECO:0000256" key="3">
    <source>
        <dbReference type="ARBA" id="ARBA00023163"/>
    </source>
</evidence>
<evidence type="ECO:0000313" key="5">
    <source>
        <dbReference type="EMBL" id="SFQ89307.1"/>
    </source>
</evidence>
<dbReference type="RefSeq" id="WP_061804111.1">
    <property type="nucleotide sequence ID" value="NZ_FOXX01000033.1"/>
</dbReference>
<protein>
    <submittedName>
        <fullName evidence="5">Transcriptional regulator, AsnC family</fullName>
    </submittedName>
</protein>
<dbReference type="InterPro" id="IPR019888">
    <property type="entry name" value="Tscrpt_reg_AsnC-like"/>
</dbReference>
<reference evidence="5 6" key="1">
    <citation type="submission" date="2016-10" db="EMBL/GenBank/DDBJ databases">
        <authorList>
            <person name="Varghese N."/>
            <person name="Submissions S."/>
        </authorList>
    </citation>
    <scope>NUCLEOTIDE SEQUENCE [LARGE SCALE GENOMIC DNA]</scope>
    <source>
        <strain evidence="5 6">DSM 13796</strain>
    </source>
</reference>
<comment type="caution">
    <text evidence="5">The sequence shown here is derived from an EMBL/GenBank/DDBJ whole genome shotgun (WGS) entry which is preliminary data.</text>
</comment>
<evidence type="ECO:0000259" key="4">
    <source>
        <dbReference type="PROSITE" id="PS50956"/>
    </source>
</evidence>
<organism evidence="5 6">
    <name type="scientific">Priestia endophytica DSM 13796</name>
    <dbReference type="NCBI Taxonomy" id="1121089"/>
    <lineage>
        <taxon>Bacteria</taxon>
        <taxon>Bacillati</taxon>
        <taxon>Bacillota</taxon>
        <taxon>Bacilli</taxon>
        <taxon>Bacillales</taxon>
        <taxon>Bacillaceae</taxon>
        <taxon>Priestia</taxon>
    </lineage>
</organism>
<evidence type="ECO:0000313" key="6">
    <source>
        <dbReference type="Proteomes" id="UP000182762"/>
    </source>
</evidence>
<dbReference type="Proteomes" id="UP000182762">
    <property type="component" value="Unassembled WGS sequence"/>
</dbReference>
<name>A0A1I6C815_9BACI</name>
<dbReference type="Pfam" id="PF01037">
    <property type="entry name" value="AsnC_trans_reg"/>
    <property type="match status" value="1"/>
</dbReference>